<dbReference type="AlphaFoldDB" id="A0A2C9EN08"/>
<dbReference type="HOGENOM" id="CLU_2383904_0_0_6"/>
<organism evidence="1 2">
    <name type="scientific">Pseudomonas protegens (strain DSM 19095 / LMG 27888 / CFBP 6595 / CHA0)</name>
    <dbReference type="NCBI Taxonomy" id="1124983"/>
    <lineage>
        <taxon>Bacteria</taxon>
        <taxon>Pseudomonadati</taxon>
        <taxon>Pseudomonadota</taxon>
        <taxon>Gammaproteobacteria</taxon>
        <taxon>Pseudomonadales</taxon>
        <taxon>Pseudomonadaceae</taxon>
        <taxon>Pseudomonas</taxon>
    </lineage>
</organism>
<protein>
    <submittedName>
        <fullName evidence="1">Uncharacterized protein</fullName>
    </submittedName>
</protein>
<reference evidence="2" key="1">
    <citation type="journal article" date="2014" name="Genome Announc.">
        <title>Full-genome sequence of the plant growth-promoting bacterium Pseudomonas protegens CHA0.</title>
        <authorList>
            <person name="Jousset A."/>
            <person name="Schuldes J."/>
            <person name="Keel C."/>
            <person name="Maurhofer M."/>
            <person name="Daniel R."/>
            <person name="Scheu S."/>
            <person name="Thuermer A."/>
        </authorList>
    </citation>
    <scope>NUCLEOTIDE SEQUENCE [LARGE SCALE GENOMIC DNA]</scope>
    <source>
        <strain evidence="2">DSM 19095 / LMG 27888 / CFBP 6595 / CHA0</strain>
    </source>
</reference>
<accession>A0A2C9EN08</accession>
<sequence>MQQLPDLLEGLLPAGLPVAANDAVRLAVLLQPMAGSLEERQAFCQLWLAALAIVAPGHIFRRQQQVQVVVAGQQLGFQPRRAVAEQGLAPELVA</sequence>
<name>A0A2C9EN08_PSEPH</name>
<dbReference type="EMBL" id="CP003190">
    <property type="protein sequence ID" value="AGL84918.1"/>
    <property type="molecule type" value="Genomic_DNA"/>
</dbReference>
<dbReference type="Proteomes" id="UP000013940">
    <property type="component" value="Chromosome"/>
</dbReference>
<evidence type="ECO:0000313" key="1">
    <source>
        <dbReference type="EMBL" id="AGL84918.1"/>
    </source>
</evidence>
<proteinExistence type="predicted"/>
<dbReference type="KEGG" id="pprc:PFLCHA0_c31480"/>
<gene>
    <name evidence="1" type="ORF">PFLCHA0_c31480</name>
</gene>
<evidence type="ECO:0000313" key="2">
    <source>
        <dbReference type="Proteomes" id="UP000013940"/>
    </source>
</evidence>